<feature type="domain" description="Response regulatory" evidence="7">
    <location>
        <begin position="489"/>
        <end position="604"/>
    </location>
</feature>
<dbReference type="SMART" id="SM00448">
    <property type="entry name" value="REC"/>
    <property type="match status" value="1"/>
</dbReference>
<dbReference type="InterPro" id="IPR005467">
    <property type="entry name" value="His_kinase_dom"/>
</dbReference>
<reference evidence="8 9" key="1">
    <citation type="submission" date="2018-07" db="EMBL/GenBank/DDBJ databases">
        <title>Dyella monticola sp. nov. and Dyella psychrodurans sp. nov. isolated from monsoon evergreen broad-leaved forest soil of Dinghu Mountain, China.</title>
        <authorList>
            <person name="Gao Z."/>
            <person name="Qiu L."/>
        </authorList>
    </citation>
    <scope>NUCLEOTIDE SEQUENCE [LARGE SCALE GENOMIC DNA]</scope>
    <source>
        <strain evidence="8 9">4G-K06</strain>
    </source>
</reference>
<dbReference type="PRINTS" id="PR00344">
    <property type="entry name" value="BCTRLSENSOR"/>
</dbReference>
<comment type="catalytic activity">
    <reaction evidence="1">
        <text>ATP + protein L-histidine = ADP + protein N-phospho-L-histidine.</text>
        <dbReference type="EC" id="2.7.13.3"/>
    </reaction>
</comment>
<evidence type="ECO:0000256" key="2">
    <source>
        <dbReference type="ARBA" id="ARBA00012438"/>
    </source>
</evidence>
<dbReference type="GO" id="GO:0000155">
    <property type="term" value="F:phosphorelay sensor kinase activity"/>
    <property type="evidence" value="ECO:0007669"/>
    <property type="project" value="InterPro"/>
</dbReference>
<dbReference type="Proteomes" id="UP000254258">
    <property type="component" value="Unassembled WGS sequence"/>
</dbReference>
<dbReference type="Pfam" id="PF00072">
    <property type="entry name" value="Response_reg"/>
    <property type="match status" value="1"/>
</dbReference>
<dbReference type="SMART" id="SM00387">
    <property type="entry name" value="HATPase_c"/>
    <property type="match status" value="1"/>
</dbReference>
<evidence type="ECO:0000313" key="8">
    <source>
        <dbReference type="EMBL" id="RDS79663.1"/>
    </source>
</evidence>
<dbReference type="SUPFAM" id="SSF47384">
    <property type="entry name" value="Homodimeric domain of signal transducing histidine kinase"/>
    <property type="match status" value="1"/>
</dbReference>
<evidence type="ECO:0000256" key="4">
    <source>
        <dbReference type="PROSITE-ProRule" id="PRU00169"/>
    </source>
</evidence>
<keyword evidence="9" id="KW-1185">Reference proteome</keyword>
<protein>
    <recommendedName>
        <fullName evidence="2">histidine kinase</fullName>
        <ecNumber evidence="2">2.7.13.3</ecNumber>
    </recommendedName>
</protein>
<accession>A0A370WU47</accession>
<dbReference type="SMART" id="SM00388">
    <property type="entry name" value="HisKA"/>
    <property type="match status" value="1"/>
</dbReference>
<keyword evidence="3 4" id="KW-0597">Phosphoprotein</keyword>
<dbReference type="EMBL" id="QRBE01000011">
    <property type="protein sequence ID" value="RDS79663.1"/>
    <property type="molecule type" value="Genomic_DNA"/>
</dbReference>
<evidence type="ECO:0000313" key="9">
    <source>
        <dbReference type="Proteomes" id="UP000254258"/>
    </source>
</evidence>
<dbReference type="Pfam" id="PF02518">
    <property type="entry name" value="HATPase_c"/>
    <property type="match status" value="1"/>
</dbReference>
<dbReference type="Pfam" id="PF05227">
    <property type="entry name" value="CHASE3"/>
    <property type="match status" value="1"/>
</dbReference>
<dbReference type="InterPro" id="IPR001789">
    <property type="entry name" value="Sig_transdc_resp-reg_receiver"/>
</dbReference>
<dbReference type="InterPro" id="IPR011006">
    <property type="entry name" value="CheY-like_superfamily"/>
</dbReference>
<sequence>MTGGRNTIVRIEILTGFVLLLIAGVLAILAAFNSAHAFDLASQSLRARHDIDQLFGEIKDAETGQRGYLLTGKSDYLAPYHEARNELDQTRSALRTLVWAAAQRRLVNQLDTAIDQKMAELEHTIQLYDTSGPASALAIVNDDRGLTLMGQIRTLTRQLDNEQSDQQQARLHQFRLQQQVLLGAIIAATLVAFVLALLVLRQGERQQTELALKNAALREQMHQQAGTEAQLRHVQKMDTLGQLTGGIAHDFNNMLAVIVGNLEIAQLRLERGSGDVEKFMQNALLGAGKASGLTKRLLAFSRRQALRPIAVDVNACVHEMSAILARTLGENIAIRLSLDDALWPAYVDRPQLESTLLNLAVNSRDAMESGGQLTILTANANFDEHPCDQNEDTLSGDYVMMAVSDTGHGMTPEVMQRAFEPFFTTKAVGRGTGLGLSQIHGFVLQSNGHIKIDSTPGLGTTIRLYLPRAPRLSARNEQHQTQVSALPHVVLVVEDDPDVRELAKGALEELGYTALLADGAEAAEALLSEHPEISILLTDVVMPGPSGVSLAREMTRRYPELRALLMSGYPRDIVDRAQPHDDRTRLLAKPFTMRDLAEALRAALNDE</sequence>
<dbReference type="RefSeq" id="WP_115496670.1">
    <property type="nucleotide sequence ID" value="NZ_QRBE01000011.1"/>
</dbReference>
<dbReference type="OrthoDB" id="9770473at2"/>
<feature type="domain" description="Histidine kinase" evidence="6">
    <location>
        <begin position="246"/>
        <end position="470"/>
    </location>
</feature>
<name>A0A370WU47_9GAMM</name>
<keyword evidence="5" id="KW-0472">Membrane</keyword>
<dbReference type="SUPFAM" id="SSF55874">
    <property type="entry name" value="ATPase domain of HSP90 chaperone/DNA topoisomerase II/histidine kinase"/>
    <property type="match status" value="1"/>
</dbReference>
<evidence type="ECO:0000256" key="5">
    <source>
        <dbReference type="SAM" id="Phobius"/>
    </source>
</evidence>
<dbReference type="InterPro" id="IPR007891">
    <property type="entry name" value="CHASE3"/>
</dbReference>
<dbReference type="Gene3D" id="3.30.565.10">
    <property type="entry name" value="Histidine kinase-like ATPase, C-terminal domain"/>
    <property type="match status" value="1"/>
</dbReference>
<feature type="transmembrane region" description="Helical" evidence="5">
    <location>
        <begin position="180"/>
        <end position="200"/>
    </location>
</feature>
<keyword evidence="5" id="KW-0812">Transmembrane</keyword>
<evidence type="ECO:0000256" key="3">
    <source>
        <dbReference type="ARBA" id="ARBA00022553"/>
    </source>
</evidence>
<proteinExistence type="predicted"/>
<evidence type="ECO:0000259" key="7">
    <source>
        <dbReference type="PROSITE" id="PS50110"/>
    </source>
</evidence>
<dbReference type="Gene3D" id="3.40.50.2300">
    <property type="match status" value="1"/>
</dbReference>
<dbReference type="AlphaFoldDB" id="A0A370WU47"/>
<dbReference type="InterPro" id="IPR036890">
    <property type="entry name" value="HATPase_C_sf"/>
</dbReference>
<dbReference type="InterPro" id="IPR036097">
    <property type="entry name" value="HisK_dim/P_sf"/>
</dbReference>
<comment type="caution">
    <text evidence="8">The sequence shown here is derived from an EMBL/GenBank/DDBJ whole genome shotgun (WGS) entry which is preliminary data.</text>
</comment>
<keyword evidence="5" id="KW-1133">Transmembrane helix</keyword>
<dbReference type="CDD" id="cd19410">
    <property type="entry name" value="HK9-like_sensor"/>
    <property type="match status" value="1"/>
</dbReference>
<gene>
    <name evidence="8" type="ORF">DWU98_16480</name>
</gene>
<dbReference type="PROSITE" id="PS50110">
    <property type="entry name" value="RESPONSE_REGULATORY"/>
    <property type="match status" value="1"/>
</dbReference>
<evidence type="ECO:0000256" key="1">
    <source>
        <dbReference type="ARBA" id="ARBA00000085"/>
    </source>
</evidence>
<feature type="modified residue" description="4-aspartylphosphate" evidence="4">
    <location>
        <position position="539"/>
    </location>
</feature>
<dbReference type="PROSITE" id="PS50109">
    <property type="entry name" value="HIS_KIN"/>
    <property type="match status" value="1"/>
</dbReference>
<dbReference type="EC" id="2.7.13.3" evidence="2"/>
<dbReference type="SUPFAM" id="SSF52172">
    <property type="entry name" value="CheY-like"/>
    <property type="match status" value="1"/>
</dbReference>
<dbReference type="InterPro" id="IPR003594">
    <property type="entry name" value="HATPase_dom"/>
</dbReference>
<dbReference type="PANTHER" id="PTHR43065">
    <property type="entry name" value="SENSOR HISTIDINE KINASE"/>
    <property type="match status" value="1"/>
</dbReference>
<dbReference type="Gene3D" id="1.10.287.130">
    <property type="match status" value="1"/>
</dbReference>
<dbReference type="InterPro" id="IPR003661">
    <property type="entry name" value="HisK_dim/P_dom"/>
</dbReference>
<dbReference type="PANTHER" id="PTHR43065:SF42">
    <property type="entry name" value="TWO-COMPONENT SENSOR PPRA"/>
    <property type="match status" value="1"/>
</dbReference>
<evidence type="ECO:0000259" key="6">
    <source>
        <dbReference type="PROSITE" id="PS50109"/>
    </source>
</evidence>
<organism evidence="8 9">
    <name type="scientific">Dyella monticola</name>
    <dbReference type="NCBI Taxonomy" id="1927958"/>
    <lineage>
        <taxon>Bacteria</taxon>
        <taxon>Pseudomonadati</taxon>
        <taxon>Pseudomonadota</taxon>
        <taxon>Gammaproteobacteria</taxon>
        <taxon>Lysobacterales</taxon>
        <taxon>Rhodanobacteraceae</taxon>
        <taxon>Dyella</taxon>
    </lineage>
</organism>
<dbReference type="InterPro" id="IPR004358">
    <property type="entry name" value="Sig_transdc_His_kin-like_C"/>
</dbReference>